<protein>
    <submittedName>
        <fullName evidence="5">Mammalian cell entry protein</fullName>
    </submittedName>
</protein>
<evidence type="ECO:0000256" key="4">
    <source>
        <dbReference type="SAM" id="Phobius"/>
    </source>
</evidence>
<dbReference type="EMBL" id="RCZG01000003">
    <property type="protein sequence ID" value="TPG35192.1"/>
    <property type="molecule type" value="Genomic_DNA"/>
</dbReference>
<dbReference type="Proteomes" id="UP000320095">
    <property type="component" value="Unassembled WGS sequence"/>
</dbReference>
<comment type="caution">
    <text evidence="5">The sequence shown here is derived from an EMBL/GenBank/DDBJ whole genome shotgun (WGS) entry which is preliminary data.</text>
</comment>
<feature type="compositionally biased region" description="Low complexity" evidence="3">
    <location>
        <begin position="61"/>
        <end position="70"/>
    </location>
</feature>
<evidence type="ECO:0000256" key="3">
    <source>
        <dbReference type="SAM" id="MobiDB-lite"/>
    </source>
</evidence>
<dbReference type="OrthoDB" id="4761205at2"/>
<feature type="compositionally biased region" description="Low complexity" evidence="3">
    <location>
        <begin position="1"/>
        <end position="19"/>
    </location>
</feature>
<dbReference type="PANTHER" id="PTHR37042">
    <property type="entry name" value="OUTER MEMBRANE PROTEIN RV1973"/>
    <property type="match status" value="1"/>
</dbReference>
<accession>A0A502EDZ5</accession>
<dbReference type="GO" id="GO:0016020">
    <property type="term" value="C:membrane"/>
    <property type="evidence" value="ECO:0007669"/>
    <property type="project" value="UniProtKB-SubCell"/>
</dbReference>
<keyword evidence="6" id="KW-1185">Reference proteome</keyword>
<evidence type="ECO:0000256" key="2">
    <source>
        <dbReference type="ARBA" id="ARBA00023136"/>
    </source>
</evidence>
<gene>
    <name evidence="5" type="ORF">EAH80_10585</name>
</gene>
<keyword evidence="2 4" id="KW-0472">Membrane</keyword>
<keyword evidence="4" id="KW-1133">Transmembrane helix</keyword>
<dbReference type="AlphaFoldDB" id="A0A502EDZ5"/>
<keyword evidence="4" id="KW-0812">Transmembrane</keyword>
<feature type="transmembrane region" description="Helical" evidence="4">
    <location>
        <begin position="142"/>
        <end position="166"/>
    </location>
</feature>
<feature type="region of interest" description="Disordered" evidence="3">
    <location>
        <begin position="1"/>
        <end position="86"/>
    </location>
</feature>
<comment type="subcellular location">
    <subcellularLocation>
        <location evidence="1">Membrane</location>
    </subcellularLocation>
</comment>
<dbReference type="PANTHER" id="PTHR37042:SF4">
    <property type="entry name" value="OUTER MEMBRANE PROTEIN RV1973"/>
    <property type="match status" value="1"/>
</dbReference>
<evidence type="ECO:0000313" key="6">
    <source>
        <dbReference type="Proteomes" id="UP000320095"/>
    </source>
</evidence>
<proteinExistence type="predicted"/>
<dbReference type="RefSeq" id="WP_140690076.1">
    <property type="nucleotide sequence ID" value="NZ_RCZG01000003.1"/>
</dbReference>
<name>A0A502EDZ5_9MYCO</name>
<evidence type="ECO:0000313" key="5">
    <source>
        <dbReference type="EMBL" id="TPG35192.1"/>
    </source>
</evidence>
<feature type="region of interest" description="Disordered" evidence="3">
    <location>
        <begin position="99"/>
        <end position="119"/>
    </location>
</feature>
<evidence type="ECO:0000256" key="1">
    <source>
        <dbReference type="ARBA" id="ARBA00004370"/>
    </source>
</evidence>
<organism evidence="5 6">
    <name type="scientific">Mycolicibacterium hodleri</name>
    <dbReference type="NCBI Taxonomy" id="49897"/>
    <lineage>
        <taxon>Bacteria</taxon>
        <taxon>Bacillati</taxon>
        <taxon>Actinomycetota</taxon>
        <taxon>Actinomycetes</taxon>
        <taxon>Mycobacteriales</taxon>
        <taxon>Mycobacteriaceae</taxon>
        <taxon>Mycolicibacterium</taxon>
    </lineage>
</organism>
<feature type="compositionally biased region" description="Acidic residues" evidence="3">
    <location>
        <begin position="47"/>
        <end position="60"/>
    </location>
</feature>
<reference evidence="5 6" key="1">
    <citation type="journal article" date="2019" name="Environ. Microbiol.">
        <title>Species interactions and distinct microbial communities in high Arctic permafrost affected cryosols are associated with the CH4 and CO2 gas fluxes.</title>
        <authorList>
            <person name="Altshuler I."/>
            <person name="Hamel J."/>
            <person name="Turney S."/>
            <person name="Magnuson E."/>
            <person name="Levesque R."/>
            <person name="Greer C."/>
            <person name="Whyte L.G."/>
        </authorList>
    </citation>
    <scope>NUCLEOTIDE SEQUENCE [LARGE SCALE GENOMIC DNA]</scope>
    <source>
        <strain evidence="5 6">S5.20</strain>
    </source>
</reference>
<sequence length="305" mass="32638">MEDQSADSSDLNADAATASVVPQGKAARSRHRMPRQKAQQLGQPDEAAGDETPEGSDETEAPPTETAPDTAEVDEPTVVSREAAVVTKPKLRRAPWRRDKAVPETVEPTEAVEAEVSGESEATPAAEVVLVPHRTAGRALKIVAVAASVLFVAAATFAGATVQPYLADRAAVHTKFVIAETAANAITTLWTYTPDDMDKLPDRSAKYLGGDFAADYKRYIDAIVAPNKQAQVTNNTQVLGAAVESLTPTEATAIVYTNSVATSPVTKGIPSLRYLSYRLTMKPQDNRWLITKMVAVTKLDLTPRL</sequence>